<reference evidence="8" key="1">
    <citation type="submission" date="2021-01" db="UniProtKB">
        <authorList>
            <consortium name="EnsemblMetazoa"/>
        </authorList>
    </citation>
    <scope>IDENTIFICATION</scope>
</reference>
<protein>
    <recommendedName>
        <fullName evidence="10">Cytosolic purine 5'-nucleotidase</fullName>
    </recommendedName>
</protein>
<dbReference type="GO" id="GO:0008253">
    <property type="term" value="F:5'-nucleotidase activity"/>
    <property type="evidence" value="ECO:0007669"/>
    <property type="project" value="TreeGrafter"/>
</dbReference>
<dbReference type="Proteomes" id="UP000594260">
    <property type="component" value="Unplaced"/>
</dbReference>
<feature type="binding site" evidence="6">
    <location>
        <position position="106"/>
    </location>
    <ligand>
        <name>GMP</name>
        <dbReference type="ChEBI" id="CHEBI:58115"/>
    </ligand>
</feature>
<keyword evidence="9" id="KW-1185">Reference proteome</keyword>
<dbReference type="SUPFAM" id="SSF56784">
    <property type="entry name" value="HAD-like"/>
    <property type="match status" value="1"/>
</dbReference>
<feature type="active site" description="Proton donor" evidence="5">
    <location>
        <position position="106"/>
    </location>
</feature>
<dbReference type="EnsemblMetazoa" id="XM_022806744">
    <property type="protein sequence ID" value="XP_022662479"/>
    <property type="gene ID" value="LOC111250860"/>
</dbReference>
<dbReference type="Pfam" id="PF05761">
    <property type="entry name" value="5_nucleotid"/>
    <property type="match status" value="1"/>
</dbReference>
<comment type="cofactor">
    <cofactor evidence="6">
        <name>Mg(2+)</name>
        <dbReference type="ChEBI" id="CHEBI:18420"/>
    </cofactor>
    <text evidence="6">Binds 1 Mg(2+) ion per subunit.</text>
</comment>
<organism evidence="8 9">
    <name type="scientific">Varroa destructor</name>
    <name type="common">Honeybee mite</name>
    <dbReference type="NCBI Taxonomy" id="109461"/>
    <lineage>
        <taxon>Eukaryota</taxon>
        <taxon>Metazoa</taxon>
        <taxon>Ecdysozoa</taxon>
        <taxon>Arthropoda</taxon>
        <taxon>Chelicerata</taxon>
        <taxon>Arachnida</taxon>
        <taxon>Acari</taxon>
        <taxon>Parasitiformes</taxon>
        <taxon>Mesostigmata</taxon>
        <taxon>Gamasina</taxon>
        <taxon>Dermanyssoidea</taxon>
        <taxon>Varroidae</taxon>
        <taxon>Varroa</taxon>
    </lineage>
</organism>
<accession>A0A7M7K6Q6</accession>
<keyword evidence="3" id="KW-0378">Hydrolase</keyword>
<keyword evidence="4 6" id="KW-0460">Magnesium</keyword>
<dbReference type="AlphaFoldDB" id="A0A7M7K6Q6"/>
<evidence type="ECO:0000256" key="2">
    <source>
        <dbReference type="ARBA" id="ARBA00022723"/>
    </source>
</evidence>
<feature type="binding site" evidence="6">
    <location>
        <position position="415"/>
    </location>
    <ligand>
        <name>Mg(2+)</name>
        <dbReference type="ChEBI" id="CHEBI:18420"/>
    </ligand>
</feature>
<proteinExistence type="inferred from homology"/>
<feature type="compositionally biased region" description="Polar residues" evidence="7">
    <location>
        <begin position="566"/>
        <end position="594"/>
    </location>
</feature>
<dbReference type="Gene3D" id="3.40.50.1000">
    <property type="entry name" value="HAD superfamily/HAD-like"/>
    <property type="match status" value="2"/>
</dbReference>
<evidence type="ECO:0000256" key="6">
    <source>
        <dbReference type="PIRSR" id="PIRSR017434-2"/>
    </source>
</evidence>
<feature type="compositionally biased region" description="Basic and acidic residues" evidence="7">
    <location>
        <begin position="552"/>
        <end position="561"/>
    </location>
</feature>
<dbReference type="RefSeq" id="XP_022662479.1">
    <property type="nucleotide sequence ID" value="XM_022806744.1"/>
</dbReference>
<name>A0A7M7K6Q6_VARDE</name>
<dbReference type="PANTHER" id="PTHR12103">
    <property type="entry name" value="5'-NUCLEOTIDASE DOMAIN-CONTAINING"/>
    <property type="match status" value="1"/>
</dbReference>
<evidence type="ECO:0000313" key="9">
    <source>
        <dbReference type="Proteomes" id="UP000594260"/>
    </source>
</evidence>
<dbReference type="PIRSF" id="PIRSF017434">
    <property type="entry name" value="Purine_5'-nucleotidase"/>
    <property type="match status" value="1"/>
</dbReference>
<dbReference type="FunCoup" id="A0A7M7K6Q6">
    <property type="interactions" value="672"/>
</dbReference>
<dbReference type="InterPro" id="IPR036412">
    <property type="entry name" value="HAD-like_sf"/>
</dbReference>
<dbReference type="KEGG" id="vde:111250860"/>
<dbReference type="GO" id="GO:0046872">
    <property type="term" value="F:metal ion binding"/>
    <property type="evidence" value="ECO:0007669"/>
    <property type="project" value="UniProtKB-KW"/>
</dbReference>
<feature type="active site" description="Nucleophile" evidence="5">
    <location>
        <position position="104"/>
    </location>
</feature>
<sequence length="610" mass="71077">MSRARKKQSYLIGETMHQRLTRIRTRNEPVFQLSESNETRNNNDLINSSGQVLRTVYRLSARTMSDCTDAGEVNPHKKYYREPMHRIFVNRSLHLDKIKFFGFDMDYTLAQYKSPEYEAVQFNMLVDQLLKIGYPKELKQFQFDPNFAIRGLWFDTIYGNLLKVDPYGNILVCCHGFKFLKTSEIYELYPNKFIKLEESRVFVLNTMFNLPETYLLACLVSYFTTTSGYTSTKTGVNMGNLFMSFKTIFRDLRCAMDMMHDSFQPTPKDPCCERWKRPRWNILKNETVDNLEKYVERDERLPLLLDRMRAHGKTVFLLTNSDFAYTERIMTFLFDFPSCKKNWKTYFDYIVVDARKPLFFGEGTILRQVNTETGGLRIGKHVGPLQPGQVYSGGSCDVFNEFLGAKGKDVLYVGDHIFGDILKSKKTRGWRTFLLIPELVNELNVSMTEWPLFEKLQEYDVQLANVYRNLDSSSTENPDITSIQDRIRETSHNLDMCYGIFGSLFRSGSRQTFFANQICRFADIYGYTFLNLLYYPFTYMFRSPAMLMPHESTVDHDDSHSDVSILPSNYGTNNRKASVVNNSGSKVPETPTQVTHHHDMDDDDEENGRQ</sequence>
<dbReference type="NCBIfam" id="TIGR02244">
    <property type="entry name" value="HAD-IG-Ncltidse"/>
    <property type="match status" value="1"/>
</dbReference>
<dbReference type="FunFam" id="3.40.50.1000:FF:000021">
    <property type="entry name" value="NT5C2 isoform 1"/>
    <property type="match status" value="1"/>
</dbReference>
<dbReference type="InterPro" id="IPR008380">
    <property type="entry name" value="HAD-SF_hydro_IG_5-nucl"/>
</dbReference>
<dbReference type="GO" id="GO:0046037">
    <property type="term" value="P:GMP metabolic process"/>
    <property type="evidence" value="ECO:0007669"/>
    <property type="project" value="UniProtKB-ARBA"/>
</dbReference>
<dbReference type="CDD" id="cd07522">
    <property type="entry name" value="HAD_cN-II"/>
    <property type="match status" value="1"/>
</dbReference>
<dbReference type="CTD" id="32822"/>
<dbReference type="PANTHER" id="PTHR12103:SF15">
    <property type="entry name" value="CYTOSOLIC PURINE 5'-NUCLEOTIDASE"/>
    <property type="match status" value="1"/>
</dbReference>
<evidence type="ECO:0000256" key="4">
    <source>
        <dbReference type="ARBA" id="ARBA00022842"/>
    </source>
</evidence>
<dbReference type="InParanoid" id="A0A7M7K6Q6"/>
<dbReference type="InterPro" id="IPR023214">
    <property type="entry name" value="HAD_sf"/>
</dbReference>
<feature type="compositionally biased region" description="Acidic residues" evidence="7">
    <location>
        <begin position="601"/>
        <end position="610"/>
    </location>
</feature>
<dbReference type="InterPro" id="IPR016695">
    <property type="entry name" value="Pur_nucleotidase"/>
</dbReference>
<evidence type="ECO:0000256" key="7">
    <source>
        <dbReference type="SAM" id="MobiDB-lite"/>
    </source>
</evidence>
<keyword evidence="2 6" id="KW-0479">Metal-binding</keyword>
<evidence type="ECO:0000313" key="8">
    <source>
        <dbReference type="EnsemblMetazoa" id="XP_022662479"/>
    </source>
</evidence>
<feature type="region of interest" description="Disordered" evidence="7">
    <location>
        <begin position="552"/>
        <end position="610"/>
    </location>
</feature>
<evidence type="ECO:0000256" key="1">
    <source>
        <dbReference type="ARBA" id="ARBA00009589"/>
    </source>
</evidence>
<evidence type="ECO:0000256" key="5">
    <source>
        <dbReference type="PIRSR" id="PIRSR017434-1"/>
    </source>
</evidence>
<dbReference type="OrthoDB" id="10252832at2759"/>
<comment type="similarity">
    <text evidence="1">Belongs to the 5'(3')-deoxyribonucleotidase family.</text>
</comment>
<dbReference type="GeneID" id="111250860"/>
<dbReference type="OMA" id="WDYTDAV"/>
<feature type="binding site" evidence="6">
    <location>
        <position position="104"/>
    </location>
    <ligand>
        <name>Mg(2+)</name>
        <dbReference type="ChEBI" id="CHEBI:18420"/>
    </ligand>
</feature>
<evidence type="ECO:0000256" key="3">
    <source>
        <dbReference type="ARBA" id="ARBA00022801"/>
    </source>
</evidence>
<evidence type="ECO:0008006" key="10">
    <source>
        <dbReference type="Google" id="ProtNLM"/>
    </source>
</evidence>